<evidence type="ECO:0000313" key="16">
    <source>
        <dbReference type="EMBL" id="QSX09304.1"/>
    </source>
</evidence>
<keyword evidence="10 11" id="KW-0066">ATP synthesis</keyword>
<evidence type="ECO:0000259" key="15">
    <source>
        <dbReference type="Pfam" id="PF02823"/>
    </source>
</evidence>
<dbReference type="AlphaFoldDB" id="A0A975AI48"/>
<dbReference type="Proteomes" id="UP000663499">
    <property type="component" value="Chromosome"/>
</dbReference>
<dbReference type="KEGG" id="alka:J0B03_04370"/>
<dbReference type="InterPro" id="IPR036771">
    <property type="entry name" value="ATPsynth_dsu/esu_N"/>
</dbReference>
<dbReference type="NCBIfam" id="TIGR01216">
    <property type="entry name" value="ATP_synt_epsi"/>
    <property type="match status" value="1"/>
</dbReference>
<evidence type="ECO:0000313" key="17">
    <source>
        <dbReference type="Proteomes" id="UP000663499"/>
    </source>
</evidence>
<dbReference type="HAMAP" id="MF_00530">
    <property type="entry name" value="ATP_synth_epsil_bac"/>
    <property type="match status" value="1"/>
</dbReference>
<dbReference type="GO" id="GO:0005524">
    <property type="term" value="F:ATP binding"/>
    <property type="evidence" value="ECO:0007669"/>
    <property type="project" value="UniProtKB-UniRule"/>
</dbReference>
<comment type="similarity">
    <text evidence="3 11 12">Belongs to the ATPase epsilon chain family.</text>
</comment>
<keyword evidence="7 11" id="KW-0406">Ion transport</keyword>
<dbReference type="Gene3D" id="1.20.5.440">
    <property type="entry name" value="ATP synthase delta/epsilon subunit, C-terminal domain"/>
    <property type="match status" value="1"/>
</dbReference>
<evidence type="ECO:0000256" key="3">
    <source>
        <dbReference type="ARBA" id="ARBA00005712"/>
    </source>
</evidence>
<evidence type="ECO:0000256" key="5">
    <source>
        <dbReference type="ARBA" id="ARBA00022475"/>
    </source>
</evidence>
<dbReference type="InterPro" id="IPR020546">
    <property type="entry name" value="ATP_synth_F1_dsu/esu_N"/>
</dbReference>
<feature type="domain" description="ATP synthase epsilon subunit C-terminal" evidence="14">
    <location>
        <begin position="87"/>
        <end position="129"/>
    </location>
</feature>
<dbReference type="InterPro" id="IPR001469">
    <property type="entry name" value="ATP_synth_F1_dsu/esu"/>
</dbReference>
<feature type="domain" description="ATP synthase F1 complex delta/epsilon subunit N-terminal" evidence="15">
    <location>
        <begin position="5"/>
        <end position="83"/>
    </location>
</feature>
<dbReference type="PANTHER" id="PTHR13822">
    <property type="entry name" value="ATP SYNTHASE DELTA/EPSILON CHAIN"/>
    <property type="match status" value="1"/>
</dbReference>
<keyword evidence="17" id="KW-1185">Reference proteome</keyword>
<evidence type="ECO:0000256" key="10">
    <source>
        <dbReference type="ARBA" id="ARBA00023310"/>
    </source>
</evidence>
<evidence type="ECO:0000256" key="12">
    <source>
        <dbReference type="RuleBase" id="RU003656"/>
    </source>
</evidence>
<keyword evidence="9 11" id="KW-0139">CF(1)</keyword>
<evidence type="ECO:0000259" key="14">
    <source>
        <dbReference type="Pfam" id="PF00401"/>
    </source>
</evidence>
<dbReference type="RefSeq" id="WP_207300641.1">
    <property type="nucleotide sequence ID" value="NZ_CP071444.1"/>
</dbReference>
<evidence type="ECO:0000256" key="6">
    <source>
        <dbReference type="ARBA" id="ARBA00022781"/>
    </source>
</evidence>
<comment type="function">
    <text evidence="1 11">Produces ATP from ADP in the presence of a proton gradient across the membrane.</text>
</comment>
<sequence length="134" mass="15089">MSTYRLRIITPERVFYDGEINRIVLKGAEGDMAILANHTPLMTTLALSELTIFPDPKTTRKATLLGGFAKIETDNVVILADAAEWPEEIDVVRAEEAKKRAEERLKQSDQDLVRAQVALRRAIVRLKVSDTIKK</sequence>
<dbReference type="InterPro" id="IPR036794">
    <property type="entry name" value="ATP_F1_dsu/esu_C_sf"/>
</dbReference>
<organism evidence="16 17">
    <name type="scientific">Alkalibacter rhizosphaerae</name>
    <dbReference type="NCBI Taxonomy" id="2815577"/>
    <lineage>
        <taxon>Bacteria</taxon>
        <taxon>Bacillati</taxon>
        <taxon>Bacillota</taxon>
        <taxon>Clostridia</taxon>
        <taxon>Eubacteriales</taxon>
        <taxon>Eubacteriaceae</taxon>
        <taxon>Alkalibacter</taxon>
    </lineage>
</organism>
<evidence type="ECO:0000256" key="7">
    <source>
        <dbReference type="ARBA" id="ARBA00023065"/>
    </source>
</evidence>
<gene>
    <name evidence="11 16" type="primary">atpC</name>
    <name evidence="16" type="ORF">J0B03_04370</name>
</gene>
<dbReference type="Gene3D" id="2.60.15.10">
    <property type="entry name" value="F0F1 ATP synthase delta/epsilon subunit, N-terminal"/>
    <property type="match status" value="1"/>
</dbReference>
<evidence type="ECO:0000256" key="1">
    <source>
        <dbReference type="ARBA" id="ARBA00003543"/>
    </source>
</evidence>
<keyword evidence="8 11" id="KW-0472">Membrane</keyword>
<evidence type="ECO:0000256" key="11">
    <source>
        <dbReference type="HAMAP-Rule" id="MF_00530"/>
    </source>
</evidence>
<keyword evidence="5 11" id="KW-1003">Cell membrane</keyword>
<dbReference type="GO" id="GO:0045259">
    <property type="term" value="C:proton-transporting ATP synthase complex"/>
    <property type="evidence" value="ECO:0007669"/>
    <property type="project" value="UniProtKB-KW"/>
</dbReference>
<dbReference type="GO" id="GO:0046933">
    <property type="term" value="F:proton-transporting ATP synthase activity, rotational mechanism"/>
    <property type="evidence" value="ECO:0007669"/>
    <property type="project" value="UniProtKB-UniRule"/>
</dbReference>
<dbReference type="Pfam" id="PF02823">
    <property type="entry name" value="ATP-synt_DE_N"/>
    <property type="match status" value="1"/>
</dbReference>
<evidence type="ECO:0000256" key="9">
    <source>
        <dbReference type="ARBA" id="ARBA00023196"/>
    </source>
</evidence>
<dbReference type="SUPFAM" id="SSF51344">
    <property type="entry name" value="Epsilon subunit of F1F0-ATP synthase N-terminal domain"/>
    <property type="match status" value="1"/>
</dbReference>
<dbReference type="GO" id="GO:0005886">
    <property type="term" value="C:plasma membrane"/>
    <property type="evidence" value="ECO:0007669"/>
    <property type="project" value="UniProtKB-SubCell"/>
</dbReference>
<comment type="subunit">
    <text evidence="11 12">F-type ATPases have 2 components, CF(1) - the catalytic core - and CF(0) - the membrane proton channel. CF(1) has five subunits: alpha(3), beta(3), gamma(1), delta(1), epsilon(1). CF(0) has three main subunits: a, b and c.</text>
</comment>
<feature type="coiled-coil region" evidence="13">
    <location>
        <begin position="91"/>
        <end position="118"/>
    </location>
</feature>
<proteinExistence type="inferred from homology"/>
<dbReference type="Pfam" id="PF00401">
    <property type="entry name" value="ATP-synt_DE"/>
    <property type="match status" value="1"/>
</dbReference>
<evidence type="ECO:0000256" key="2">
    <source>
        <dbReference type="ARBA" id="ARBA00004202"/>
    </source>
</evidence>
<accession>A0A975AI48</accession>
<name>A0A975AI48_9FIRM</name>
<dbReference type="InterPro" id="IPR020547">
    <property type="entry name" value="ATP_synth_F1_esu_C"/>
</dbReference>
<evidence type="ECO:0000256" key="4">
    <source>
        <dbReference type="ARBA" id="ARBA00022448"/>
    </source>
</evidence>
<dbReference type="SUPFAM" id="SSF46604">
    <property type="entry name" value="Epsilon subunit of F1F0-ATP synthase C-terminal domain"/>
    <property type="match status" value="1"/>
</dbReference>
<dbReference type="EMBL" id="CP071444">
    <property type="protein sequence ID" value="QSX09304.1"/>
    <property type="molecule type" value="Genomic_DNA"/>
</dbReference>
<keyword evidence="6 11" id="KW-0375">Hydrogen ion transport</keyword>
<dbReference type="CDD" id="cd12152">
    <property type="entry name" value="F1-ATPase_delta"/>
    <property type="match status" value="1"/>
</dbReference>
<evidence type="ECO:0000256" key="8">
    <source>
        <dbReference type="ARBA" id="ARBA00023136"/>
    </source>
</evidence>
<dbReference type="FunFam" id="1.20.5.440:FF:000001">
    <property type="entry name" value="ATP synthase epsilon chain"/>
    <property type="match status" value="1"/>
</dbReference>
<dbReference type="PANTHER" id="PTHR13822:SF10">
    <property type="entry name" value="ATP SYNTHASE EPSILON CHAIN, CHLOROPLASTIC"/>
    <property type="match status" value="1"/>
</dbReference>
<keyword evidence="4 11" id="KW-0813">Transport</keyword>
<keyword evidence="13" id="KW-0175">Coiled coil</keyword>
<reference evidence="16" key="1">
    <citation type="submission" date="2021-03" db="EMBL/GenBank/DDBJ databases">
        <title>Alkalibacter marinus sp. nov., isolated from tidal flat sediment.</title>
        <authorList>
            <person name="Namirimu T."/>
            <person name="Yang J.-A."/>
            <person name="Yang S.-H."/>
            <person name="Kim Y.-J."/>
            <person name="Kwon K.K."/>
        </authorList>
    </citation>
    <scope>NUCLEOTIDE SEQUENCE</scope>
    <source>
        <strain evidence="16">ES005</strain>
    </source>
</reference>
<protein>
    <recommendedName>
        <fullName evidence="11">ATP synthase epsilon chain</fullName>
    </recommendedName>
    <alternativeName>
        <fullName evidence="11">ATP synthase F1 sector epsilon subunit</fullName>
    </alternativeName>
    <alternativeName>
        <fullName evidence="11">F-ATPase epsilon subunit</fullName>
    </alternativeName>
</protein>
<comment type="subcellular location">
    <subcellularLocation>
        <location evidence="2 11">Cell membrane</location>
        <topology evidence="2 11">Peripheral membrane protein</topology>
    </subcellularLocation>
</comment>
<evidence type="ECO:0000256" key="13">
    <source>
        <dbReference type="SAM" id="Coils"/>
    </source>
</evidence>